<reference evidence="2" key="2">
    <citation type="submission" date="2025-09" db="UniProtKB">
        <authorList>
            <consortium name="Ensembl"/>
        </authorList>
    </citation>
    <scope>IDENTIFICATION</scope>
</reference>
<dbReference type="InterPro" id="IPR052338">
    <property type="entry name" value="Transposase_5"/>
</dbReference>
<dbReference type="InterPro" id="IPR036397">
    <property type="entry name" value="RNaseH_sf"/>
</dbReference>
<protein>
    <recommendedName>
        <fullName evidence="1">Transposase Tc1-like domain-containing protein</fullName>
    </recommendedName>
</protein>
<name>A0A3Q1EHV3_9TELE</name>
<dbReference type="Gene3D" id="3.30.420.10">
    <property type="entry name" value="Ribonuclease H-like superfamily/Ribonuclease H"/>
    <property type="match status" value="1"/>
</dbReference>
<dbReference type="Proteomes" id="UP000257200">
    <property type="component" value="Unplaced"/>
</dbReference>
<dbReference type="PANTHER" id="PTHR23022:SF134">
    <property type="entry name" value="TRANSPOSABLE ELEMENT TC1 TRANSPOSASE"/>
    <property type="match status" value="1"/>
</dbReference>
<evidence type="ECO:0000259" key="1">
    <source>
        <dbReference type="Pfam" id="PF01498"/>
    </source>
</evidence>
<keyword evidence="3" id="KW-1185">Reference proteome</keyword>
<dbReference type="GeneTree" id="ENSGT01150000286900"/>
<evidence type="ECO:0000313" key="2">
    <source>
        <dbReference type="Ensembl" id="ENSAPOP00000004036.1"/>
    </source>
</evidence>
<accession>A0A3Q1EHV3</accession>
<dbReference type="Ensembl" id="ENSAPOT00000010727.1">
    <property type="protein sequence ID" value="ENSAPOP00000004036.1"/>
    <property type="gene ID" value="ENSAPOG00000005621.1"/>
</dbReference>
<dbReference type="Pfam" id="PF01498">
    <property type="entry name" value="HTH_Tnp_Tc3_2"/>
    <property type="match status" value="1"/>
</dbReference>
<dbReference type="Gene3D" id="1.10.10.10">
    <property type="entry name" value="Winged helix-like DNA-binding domain superfamily/Winged helix DNA-binding domain"/>
    <property type="match status" value="1"/>
</dbReference>
<reference evidence="2" key="1">
    <citation type="submission" date="2025-08" db="UniProtKB">
        <authorList>
            <consortium name="Ensembl"/>
        </authorList>
    </citation>
    <scope>IDENTIFICATION</scope>
</reference>
<dbReference type="GO" id="GO:0003677">
    <property type="term" value="F:DNA binding"/>
    <property type="evidence" value="ECO:0007669"/>
    <property type="project" value="InterPro"/>
</dbReference>
<organism evidence="2 3">
    <name type="scientific">Acanthochromis polyacanthus</name>
    <name type="common">spiny chromis</name>
    <dbReference type="NCBI Taxonomy" id="80966"/>
    <lineage>
        <taxon>Eukaryota</taxon>
        <taxon>Metazoa</taxon>
        <taxon>Chordata</taxon>
        <taxon>Craniata</taxon>
        <taxon>Vertebrata</taxon>
        <taxon>Euteleostomi</taxon>
        <taxon>Actinopterygii</taxon>
        <taxon>Neopterygii</taxon>
        <taxon>Teleostei</taxon>
        <taxon>Neoteleostei</taxon>
        <taxon>Acanthomorphata</taxon>
        <taxon>Ovalentaria</taxon>
        <taxon>Pomacentridae</taxon>
        <taxon>Acanthochromis</taxon>
    </lineage>
</organism>
<dbReference type="InParanoid" id="A0A3Q1EHV3"/>
<proteinExistence type="predicted"/>
<evidence type="ECO:0000313" key="3">
    <source>
        <dbReference type="Proteomes" id="UP000257200"/>
    </source>
</evidence>
<dbReference type="GO" id="GO:0006313">
    <property type="term" value="P:DNA transposition"/>
    <property type="evidence" value="ECO:0007669"/>
    <property type="project" value="InterPro"/>
</dbReference>
<dbReference type="PANTHER" id="PTHR23022">
    <property type="entry name" value="TRANSPOSABLE ELEMENT-RELATED"/>
    <property type="match status" value="1"/>
</dbReference>
<dbReference type="GO" id="GO:0015074">
    <property type="term" value="P:DNA integration"/>
    <property type="evidence" value="ECO:0007669"/>
    <property type="project" value="InterPro"/>
</dbReference>
<dbReference type="InterPro" id="IPR036388">
    <property type="entry name" value="WH-like_DNA-bd_sf"/>
</dbReference>
<dbReference type="STRING" id="80966.ENSAPOP00000004036"/>
<dbReference type="Pfam" id="PF13384">
    <property type="entry name" value="HTH_23"/>
    <property type="match status" value="1"/>
</dbReference>
<dbReference type="SUPFAM" id="SSF46689">
    <property type="entry name" value="Homeodomain-like"/>
    <property type="match status" value="1"/>
</dbReference>
<dbReference type="AlphaFoldDB" id="A0A3Q1EHV3"/>
<dbReference type="InterPro" id="IPR002492">
    <property type="entry name" value="Transposase_Tc1-like"/>
</dbReference>
<dbReference type="InterPro" id="IPR009057">
    <property type="entry name" value="Homeodomain-like_sf"/>
</dbReference>
<feature type="domain" description="Transposase Tc1-like" evidence="1">
    <location>
        <begin position="78"/>
        <end position="137"/>
    </location>
</feature>
<sequence length="243" mass="27928">MGKKSDTREKDRQYILKLHNDGRSNKNIAELTGVSERTVRRILQRHRETGSACIKKRSGRPSKTNARYDRRLKKLSTMDATDLAKEMATVSECKLSTRNIRRRLNNAGLKGCIAKKKPFVSEKNRKKRLKFAKEHLHWTAEQWSQVVWSDESKYNMRASAGAVYVRRKAGEALNPRNLCGTVKHRGAAGVGRIHRVEGIMKTEQYVQILQKSTLPSMKKLLGHQRGIFHCFKKSHNFILSKCD</sequence>